<feature type="region of interest" description="Disordered" evidence="4">
    <location>
        <begin position="117"/>
        <end position="164"/>
    </location>
</feature>
<evidence type="ECO:0000256" key="3">
    <source>
        <dbReference type="ARBA" id="ARBA00023242"/>
    </source>
</evidence>
<dbReference type="GO" id="GO:0042273">
    <property type="term" value="P:ribosomal large subunit biogenesis"/>
    <property type="evidence" value="ECO:0007669"/>
    <property type="project" value="TreeGrafter"/>
</dbReference>
<dbReference type="PANTHER" id="PTHR14369:SF0">
    <property type="entry name" value="SURFEIT LOCUS PROTEIN 6"/>
    <property type="match status" value="1"/>
</dbReference>
<feature type="compositionally biased region" description="Basic and acidic residues" evidence="4">
    <location>
        <begin position="117"/>
        <end position="127"/>
    </location>
</feature>
<dbReference type="PANTHER" id="PTHR14369">
    <property type="entry name" value="SURFEIT LOCUS PROTEIN 6"/>
    <property type="match status" value="1"/>
</dbReference>
<evidence type="ECO:0000256" key="4">
    <source>
        <dbReference type="SAM" id="MobiDB-lite"/>
    </source>
</evidence>
<evidence type="ECO:0000259" key="5">
    <source>
        <dbReference type="Pfam" id="PF04935"/>
    </source>
</evidence>
<evidence type="ECO:0000256" key="1">
    <source>
        <dbReference type="ARBA" id="ARBA00004123"/>
    </source>
</evidence>
<reference evidence="6" key="1">
    <citation type="submission" date="2020-05" db="EMBL/GenBank/DDBJ databases">
        <title>Phylogenomic resolution of chytrid fungi.</title>
        <authorList>
            <person name="Stajich J.E."/>
            <person name="Amses K."/>
            <person name="Simmons R."/>
            <person name="Seto K."/>
            <person name="Myers J."/>
            <person name="Bonds A."/>
            <person name="Quandt C.A."/>
            <person name="Barry K."/>
            <person name="Liu P."/>
            <person name="Grigoriev I."/>
            <person name="Longcore J.E."/>
            <person name="James T.Y."/>
        </authorList>
    </citation>
    <scope>NUCLEOTIDE SEQUENCE</scope>
    <source>
        <strain evidence="6">JEL0513</strain>
    </source>
</reference>
<proteinExistence type="inferred from homology"/>
<feature type="domain" description="Ribosomal RNA-processing protein 14/surfeit locus protein 6 C-terminal" evidence="5">
    <location>
        <begin position="12"/>
        <end position="129"/>
    </location>
</feature>
<dbReference type="GO" id="GO:0003723">
    <property type="term" value="F:RNA binding"/>
    <property type="evidence" value="ECO:0007669"/>
    <property type="project" value="TreeGrafter"/>
</dbReference>
<comment type="subcellular location">
    <subcellularLocation>
        <location evidence="1">Nucleus</location>
    </subcellularLocation>
</comment>
<dbReference type="EMBL" id="JADGJH010006089">
    <property type="protein sequence ID" value="KAJ3078208.1"/>
    <property type="molecule type" value="Genomic_DNA"/>
</dbReference>
<dbReference type="GO" id="GO:0003677">
    <property type="term" value="F:DNA binding"/>
    <property type="evidence" value="ECO:0007669"/>
    <property type="project" value="TreeGrafter"/>
</dbReference>
<comment type="similarity">
    <text evidence="2">Belongs to the SURF6 family.</text>
</comment>
<organism evidence="6 7">
    <name type="scientific">Physocladia obscura</name>
    <dbReference type="NCBI Taxonomy" id="109957"/>
    <lineage>
        <taxon>Eukaryota</taxon>
        <taxon>Fungi</taxon>
        <taxon>Fungi incertae sedis</taxon>
        <taxon>Chytridiomycota</taxon>
        <taxon>Chytridiomycota incertae sedis</taxon>
        <taxon>Chytridiomycetes</taxon>
        <taxon>Chytridiales</taxon>
        <taxon>Chytriomycetaceae</taxon>
        <taxon>Physocladia</taxon>
    </lineage>
</organism>
<feature type="non-terminal residue" evidence="6">
    <location>
        <position position="1"/>
    </location>
</feature>
<feature type="compositionally biased region" description="Basic residues" evidence="4">
    <location>
        <begin position="128"/>
        <end position="156"/>
    </location>
</feature>
<protein>
    <recommendedName>
        <fullName evidence="5">Ribosomal RNA-processing protein 14/surfeit locus protein 6 C-terminal domain-containing protein</fullName>
    </recommendedName>
</protein>
<dbReference type="Proteomes" id="UP001211907">
    <property type="component" value="Unassembled WGS sequence"/>
</dbReference>
<keyword evidence="3" id="KW-0539">Nucleus</keyword>
<sequence>KPNAKTSTTASSGTYKNTRLAKKYDPKSLLAKLENEKVKLADLASKNPTKHAAVLENARWEKATAMAHGAVIRDDMALVKKTVKKLEKRKVKSHNEWKKRTDGVAKSIMDRDKIRAENLKARSEGKKKNVSHGVKKGSGVTKKKGASAAGGKKRAGGKASIAQR</sequence>
<dbReference type="GO" id="GO:0042274">
    <property type="term" value="P:ribosomal small subunit biogenesis"/>
    <property type="evidence" value="ECO:0007669"/>
    <property type="project" value="TreeGrafter"/>
</dbReference>
<keyword evidence="7" id="KW-1185">Reference proteome</keyword>
<evidence type="ECO:0000313" key="7">
    <source>
        <dbReference type="Proteomes" id="UP001211907"/>
    </source>
</evidence>
<dbReference type="Pfam" id="PF04935">
    <property type="entry name" value="SURF6"/>
    <property type="match status" value="1"/>
</dbReference>
<dbReference type="AlphaFoldDB" id="A0AAD5XAK8"/>
<dbReference type="InterPro" id="IPR007019">
    <property type="entry name" value="SURF6"/>
</dbReference>
<comment type="caution">
    <text evidence="6">The sequence shown here is derived from an EMBL/GenBank/DDBJ whole genome shotgun (WGS) entry which is preliminary data.</text>
</comment>
<evidence type="ECO:0000313" key="6">
    <source>
        <dbReference type="EMBL" id="KAJ3078208.1"/>
    </source>
</evidence>
<evidence type="ECO:0000256" key="2">
    <source>
        <dbReference type="ARBA" id="ARBA00005904"/>
    </source>
</evidence>
<dbReference type="GO" id="GO:0005730">
    <property type="term" value="C:nucleolus"/>
    <property type="evidence" value="ECO:0007669"/>
    <property type="project" value="TreeGrafter"/>
</dbReference>
<gene>
    <name evidence="6" type="ORF">HK100_010789</name>
</gene>
<accession>A0AAD5XAK8</accession>
<dbReference type="InterPro" id="IPR029190">
    <property type="entry name" value="Rrp14/SURF6_C"/>
</dbReference>
<name>A0AAD5XAK8_9FUNG</name>